<dbReference type="InterPro" id="IPR028082">
    <property type="entry name" value="Peripla_BP_I"/>
</dbReference>
<evidence type="ECO:0000256" key="2">
    <source>
        <dbReference type="ARBA" id="ARBA00023125"/>
    </source>
</evidence>
<dbReference type="EMBL" id="JACIFH010000001">
    <property type="protein sequence ID" value="MBB4140932.1"/>
    <property type="molecule type" value="Genomic_DNA"/>
</dbReference>
<gene>
    <name evidence="6" type="ORF">BKA10_002726</name>
</gene>
<dbReference type="PROSITE" id="PS00356">
    <property type="entry name" value="HTH_LACI_1"/>
    <property type="match status" value="1"/>
</dbReference>
<dbReference type="InterPro" id="IPR046335">
    <property type="entry name" value="LacI/GalR-like_sensor"/>
</dbReference>
<evidence type="ECO:0000259" key="5">
    <source>
        <dbReference type="PROSITE" id="PS50932"/>
    </source>
</evidence>
<dbReference type="PANTHER" id="PTHR30146:SF109">
    <property type="entry name" value="HTH-TYPE TRANSCRIPTIONAL REGULATOR GALS"/>
    <property type="match status" value="1"/>
</dbReference>
<evidence type="ECO:0000256" key="1">
    <source>
        <dbReference type="ARBA" id="ARBA00023015"/>
    </source>
</evidence>
<dbReference type="InterPro" id="IPR000843">
    <property type="entry name" value="HTH_LacI"/>
</dbReference>
<keyword evidence="1" id="KW-0805">Transcription regulation</keyword>
<dbReference type="RefSeq" id="WP_183500471.1">
    <property type="nucleotide sequence ID" value="NZ_BAABCO010000004.1"/>
</dbReference>
<keyword evidence="3" id="KW-0804">Transcription</keyword>
<dbReference type="GO" id="GO:0000976">
    <property type="term" value="F:transcription cis-regulatory region binding"/>
    <property type="evidence" value="ECO:0007669"/>
    <property type="project" value="TreeGrafter"/>
</dbReference>
<dbReference type="GO" id="GO:0003700">
    <property type="term" value="F:DNA-binding transcription factor activity"/>
    <property type="evidence" value="ECO:0007669"/>
    <property type="project" value="TreeGrafter"/>
</dbReference>
<dbReference type="InterPro" id="IPR010982">
    <property type="entry name" value="Lambda_DNA-bd_dom_sf"/>
</dbReference>
<dbReference type="PANTHER" id="PTHR30146">
    <property type="entry name" value="LACI-RELATED TRANSCRIPTIONAL REPRESSOR"/>
    <property type="match status" value="1"/>
</dbReference>
<evidence type="ECO:0000313" key="7">
    <source>
        <dbReference type="Proteomes" id="UP000549113"/>
    </source>
</evidence>
<feature type="domain" description="HTH lacI-type" evidence="5">
    <location>
        <begin position="18"/>
        <end position="72"/>
    </location>
</feature>
<accession>A0AA40SR69</accession>
<dbReference type="SUPFAM" id="SSF47413">
    <property type="entry name" value="lambda repressor-like DNA-binding domains"/>
    <property type="match status" value="1"/>
</dbReference>
<keyword evidence="2" id="KW-0238">DNA-binding</keyword>
<dbReference type="SMART" id="SM00354">
    <property type="entry name" value="HTH_LACI"/>
    <property type="match status" value="1"/>
</dbReference>
<dbReference type="SUPFAM" id="SSF53822">
    <property type="entry name" value="Periplasmic binding protein-like I"/>
    <property type="match status" value="1"/>
</dbReference>
<protein>
    <submittedName>
        <fullName evidence="6">LacI family transcriptional regulator</fullName>
    </submittedName>
</protein>
<dbReference type="PROSITE" id="PS50932">
    <property type="entry name" value="HTH_LACI_2"/>
    <property type="match status" value="1"/>
</dbReference>
<dbReference type="Pfam" id="PF00356">
    <property type="entry name" value="LacI"/>
    <property type="match status" value="1"/>
</dbReference>
<dbReference type="CDD" id="cd06267">
    <property type="entry name" value="PBP1_LacI_sugar_binding-like"/>
    <property type="match status" value="1"/>
</dbReference>
<sequence>MDDDADPTPSPDGRRGRATMKDVARRAGVGLSTVSRVVSGGGGVSRDKVRAVERAVRELEFSRNEFARTLRTGTAATIGMLVTNISDPFFAAVIDAVEEQVRARDQLLLVASSSDDADEGIRVLRRLTRSRVDGLIVVVPETADLSFLQRQQDAGMPVVFVDQPSGGVSGDLVLSDNEGGMAEAVRHLAAAGHRRIACIAHVGGRYTSERRQDGYFQGLTAAGLAHDAALVVEVEDSVSACAAALAELTGQPDPATAVVTTNSRTTKAVLEALRLTRQRLSLVSFDDFDLAVLMDPPVTAIAQDPVAIGHAAADLLFDRIAGLGGAVRRIVIGTRLIERGSGEQPPR</sequence>
<organism evidence="6 7">
    <name type="scientific">Microbacterium invictum</name>
    <dbReference type="NCBI Taxonomy" id="515415"/>
    <lineage>
        <taxon>Bacteria</taxon>
        <taxon>Bacillati</taxon>
        <taxon>Actinomycetota</taxon>
        <taxon>Actinomycetes</taxon>
        <taxon>Micrococcales</taxon>
        <taxon>Microbacteriaceae</taxon>
        <taxon>Microbacterium</taxon>
    </lineage>
</organism>
<dbReference type="Gene3D" id="3.40.50.2300">
    <property type="match status" value="2"/>
</dbReference>
<dbReference type="AlphaFoldDB" id="A0AA40SR69"/>
<evidence type="ECO:0000313" key="6">
    <source>
        <dbReference type="EMBL" id="MBB4140932.1"/>
    </source>
</evidence>
<evidence type="ECO:0000256" key="3">
    <source>
        <dbReference type="ARBA" id="ARBA00023163"/>
    </source>
</evidence>
<name>A0AA40SR69_9MICO</name>
<dbReference type="Pfam" id="PF13377">
    <property type="entry name" value="Peripla_BP_3"/>
    <property type="match status" value="1"/>
</dbReference>
<dbReference type="Gene3D" id="1.10.260.40">
    <property type="entry name" value="lambda repressor-like DNA-binding domains"/>
    <property type="match status" value="1"/>
</dbReference>
<feature type="region of interest" description="Disordered" evidence="4">
    <location>
        <begin position="1"/>
        <end position="22"/>
    </location>
</feature>
<comment type="caution">
    <text evidence="6">The sequence shown here is derived from an EMBL/GenBank/DDBJ whole genome shotgun (WGS) entry which is preliminary data.</text>
</comment>
<proteinExistence type="predicted"/>
<reference evidence="6 7" key="1">
    <citation type="submission" date="2020-08" db="EMBL/GenBank/DDBJ databases">
        <title>Sequencing the genomes of 1000 actinobacteria strains.</title>
        <authorList>
            <person name="Klenk H.-P."/>
        </authorList>
    </citation>
    <scope>NUCLEOTIDE SEQUENCE [LARGE SCALE GENOMIC DNA]</scope>
    <source>
        <strain evidence="6 7">DSM 19600</strain>
    </source>
</reference>
<keyword evidence="7" id="KW-1185">Reference proteome</keyword>
<dbReference type="PRINTS" id="PR00036">
    <property type="entry name" value="HTHLACI"/>
</dbReference>
<dbReference type="CDD" id="cd01392">
    <property type="entry name" value="HTH_LacI"/>
    <property type="match status" value="1"/>
</dbReference>
<evidence type="ECO:0000256" key="4">
    <source>
        <dbReference type="SAM" id="MobiDB-lite"/>
    </source>
</evidence>
<dbReference type="Proteomes" id="UP000549113">
    <property type="component" value="Unassembled WGS sequence"/>
</dbReference>
<feature type="compositionally biased region" description="Basic and acidic residues" evidence="4">
    <location>
        <begin position="12"/>
        <end position="22"/>
    </location>
</feature>